<evidence type="ECO:0000313" key="12">
    <source>
        <dbReference type="Proteomes" id="UP000613743"/>
    </source>
</evidence>
<comment type="domain">
    <text evidence="8">The N-terminal region contains the highly conserved SGGXDS motif, predicted to be a P-loop motif involved in ATP binding.</text>
</comment>
<dbReference type="SMART" id="SM00977">
    <property type="entry name" value="TilS_C"/>
    <property type="match status" value="1"/>
</dbReference>
<gene>
    <name evidence="8 11" type="primary">tilS</name>
    <name evidence="11" type="ORF">GCM10009332_09710</name>
</gene>
<dbReference type="Gene3D" id="1.20.59.20">
    <property type="match status" value="1"/>
</dbReference>
<name>A0A917JLW0_9GAMM</name>
<dbReference type="EMBL" id="BMPZ01000002">
    <property type="protein sequence ID" value="GGI74273.1"/>
    <property type="molecule type" value="Genomic_DNA"/>
</dbReference>
<dbReference type="SUPFAM" id="SSF52402">
    <property type="entry name" value="Adenine nucleotide alpha hydrolases-like"/>
    <property type="match status" value="1"/>
</dbReference>
<reference evidence="11" key="1">
    <citation type="journal article" date="2014" name="Int. J. Syst. Evol. Microbiol.">
        <title>Complete genome sequence of Corynebacterium casei LMG S-19264T (=DSM 44701T), isolated from a smear-ripened cheese.</title>
        <authorList>
            <consortium name="US DOE Joint Genome Institute (JGI-PGF)"/>
            <person name="Walter F."/>
            <person name="Albersmeier A."/>
            <person name="Kalinowski J."/>
            <person name="Ruckert C."/>
        </authorList>
    </citation>
    <scope>NUCLEOTIDE SEQUENCE</scope>
    <source>
        <strain evidence="11">JCM 30804</strain>
    </source>
</reference>
<evidence type="ECO:0000256" key="5">
    <source>
        <dbReference type="ARBA" id="ARBA00022741"/>
    </source>
</evidence>
<comment type="subcellular location">
    <subcellularLocation>
        <location evidence="1 8">Cytoplasm</location>
    </subcellularLocation>
</comment>
<keyword evidence="6 8" id="KW-0067">ATP-binding</keyword>
<keyword evidence="5 8" id="KW-0547">Nucleotide-binding</keyword>
<dbReference type="GO" id="GO:0006400">
    <property type="term" value="P:tRNA modification"/>
    <property type="evidence" value="ECO:0007669"/>
    <property type="project" value="UniProtKB-UniRule"/>
</dbReference>
<evidence type="ECO:0000256" key="3">
    <source>
        <dbReference type="ARBA" id="ARBA00022598"/>
    </source>
</evidence>
<keyword evidence="9" id="KW-0175">Coiled coil</keyword>
<dbReference type="NCBIfam" id="TIGR02433">
    <property type="entry name" value="lysidine_TilS_C"/>
    <property type="match status" value="1"/>
</dbReference>
<keyword evidence="4 8" id="KW-0819">tRNA processing</keyword>
<evidence type="ECO:0000313" key="11">
    <source>
        <dbReference type="EMBL" id="GGI74273.1"/>
    </source>
</evidence>
<evidence type="ECO:0000256" key="1">
    <source>
        <dbReference type="ARBA" id="ARBA00004496"/>
    </source>
</evidence>
<comment type="function">
    <text evidence="8">Ligates lysine onto the cytidine present at position 34 of the AUA codon-specific tRNA(Ile) that contains the anticodon CAU, in an ATP-dependent manner. Cytidine is converted to lysidine, thus changing the amino acid specificity of the tRNA from methionine to isoleucine.</text>
</comment>
<dbReference type="InterPro" id="IPR012796">
    <property type="entry name" value="Lysidine-tRNA-synth_C"/>
</dbReference>
<feature type="domain" description="Lysidine-tRNA(Ile) synthetase C-terminal" evidence="10">
    <location>
        <begin position="402"/>
        <end position="474"/>
    </location>
</feature>
<dbReference type="InterPro" id="IPR015262">
    <property type="entry name" value="tRNA_Ile_lys_synt_subst-bd"/>
</dbReference>
<dbReference type="InterPro" id="IPR011063">
    <property type="entry name" value="TilS/TtcA_N"/>
</dbReference>
<dbReference type="InterPro" id="IPR014729">
    <property type="entry name" value="Rossmann-like_a/b/a_fold"/>
</dbReference>
<dbReference type="GO" id="GO:0005737">
    <property type="term" value="C:cytoplasm"/>
    <property type="evidence" value="ECO:0007669"/>
    <property type="project" value="UniProtKB-SubCell"/>
</dbReference>
<dbReference type="PANTHER" id="PTHR43033">
    <property type="entry name" value="TRNA(ILE)-LYSIDINE SYNTHASE-RELATED"/>
    <property type="match status" value="1"/>
</dbReference>
<comment type="similarity">
    <text evidence="8">Belongs to the tRNA(Ile)-lysidine synthase family.</text>
</comment>
<feature type="binding site" evidence="8">
    <location>
        <begin position="34"/>
        <end position="39"/>
    </location>
    <ligand>
        <name>ATP</name>
        <dbReference type="ChEBI" id="CHEBI:30616"/>
    </ligand>
</feature>
<organism evidence="11 12">
    <name type="scientific">Shewanella gelidii</name>
    <dbReference type="NCBI Taxonomy" id="1642821"/>
    <lineage>
        <taxon>Bacteria</taxon>
        <taxon>Pseudomonadati</taxon>
        <taxon>Pseudomonadota</taxon>
        <taxon>Gammaproteobacteria</taxon>
        <taxon>Alteromonadales</taxon>
        <taxon>Shewanellaceae</taxon>
        <taxon>Shewanella</taxon>
    </lineage>
</organism>
<keyword evidence="3 8" id="KW-0436">Ligase</keyword>
<evidence type="ECO:0000256" key="9">
    <source>
        <dbReference type="SAM" id="Coils"/>
    </source>
</evidence>
<accession>A0A917JLW0</accession>
<feature type="coiled-coil region" evidence="9">
    <location>
        <begin position="340"/>
        <end position="367"/>
    </location>
</feature>
<comment type="catalytic activity">
    <reaction evidence="7 8">
        <text>cytidine(34) in tRNA(Ile2) + L-lysine + ATP = lysidine(34) in tRNA(Ile2) + AMP + diphosphate + H(+)</text>
        <dbReference type="Rhea" id="RHEA:43744"/>
        <dbReference type="Rhea" id="RHEA-COMP:10625"/>
        <dbReference type="Rhea" id="RHEA-COMP:10670"/>
        <dbReference type="ChEBI" id="CHEBI:15378"/>
        <dbReference type="ChEBI" id="CHEBI:30616"/>
        <dbReference type="ChEBI" id="CHEBI:32551"/>
        <dbReference type="ChEBI" id="CHEBI:33019"/>
        <dbReference type="ChEBI" id="CHEBI:82748"/>
        <dbReference type="ChEBI" id="CHEBI:83665"/>
        <dbReference type="ChEBI" id="CHEBI:456215"/>
        <dbReference type="EC" id="6.3.4.19"/>
    </reaction>
</comment>
<sequence>MQQAQLIQAITDAVNRVPKIDCAQSKQQIVLAYSGGVDSEVLAFGLSQFAQQNPQYQYMFVYVHHGLSDNADDWQQHCVQRAKHYQIDFNVARVKLELNKGDSIESQARDKRYAALEALMSKGDILLTAHHQDDQLETLLLALARGLGPKGLASMSTLQPFKGDKYIVRPMLAFSRADIEAFSCRYGLKHIEDESNFDSRFDRNFLRHEIIPLLKSRWPSYAVTVSRSAALCAEQQQTLDEQVHRLLPQLLSSSRYSQYPIFDLEKLMEYSQAMRTQLLRGYLHHCQLPTLSRAQTEQVLEQLIFAKTDANVHFKAEGIAIRRFQQFAYVERQVDSSTLAQSSSALLTKLKREIQATKEKHSQIEKAESSGGLENALTHSANQESSLLLCPKMRLPEDLELLTVKYRLAGSYRCQPHYRNKGRELKKVLQELAVPPWVRCRVPYLFYGAQLVAAIGLWVEKPFVAKDGELSIQFDTDKLR</sequence>
<reference evidence="11" key="2">
    <citation type="submission" date="2020-09" db="EMBL/GenBank/DDBJ databases">
        <authorList>
            <person name="Sun Q."/>
            <person name="Ohkuma M."/>
        </authorList>
    </citation>
    <scope>NUCLEOTIDE SEQUENCE</scope>
    <source>
        <strain evidence="11">JCM 30804</strain>
    </source>
</reference>
<dbReference type="Pfam" id="PF01171">
    <property type="entry name" value="ATP_bind_3"/>
    <property type="match status" value="1"/>
</dbReference>
<proteinExistence type="inferred from homology"/>
<dbReference type="Pfam" id="PF09179">
    <property type="entry name" value="TilS"/>
    <property type="match status" value="1"/>
</dbReference>
<evidence type="ECO:0000256" key="7">
    <source>
        <dbReference type="ARBA" id="ARBA00048539"/>
    </source>
</evidence>
<dbReference type="InterPro" id="IPR012795">
    <property type="entry name" value="tRNA_Ile_lys_synt_N"/>
</dbReference>
<dbReference type="GO" id="GO:0032267">
    <property type="term" value="F:tRNA(Ile)-lysidine synthase activity"/>
    <property type="evidence" value="ECO:0007669"/>
    <property type="project" value="UniProtKB-EC"/>
</dbReference>
<evidence type="ECO:0000259" key="10">
    <source>
        <dbReference type="SMART" id="SM00977"/>
    </source>
</evidence>
<evidence type="ECO:0000256" key="8">
    <source>
        <dbReference type="HAMAP-Rule" id="MF_01161"/>
    </source>
</evidence>
<evidence type="ECO:0000256" key="6">
    <source>
        <dbReference type="ARBA" id="ARBA00022840"/>
    </source>
</evidence>
<dbReference type="SUPFAM" id="SSF82829">
    <property type="entry name" value="MesJ substrate recognition domain-like"/>
    <property type="match status" value="1"/>
</dbReference>
<dbReference type="HAMAP" id="MF_01161">
    <property type="entry name" value="tRNA_Ile_lys_synt"/>
    <property type="match status" value="1"/>
</dbReference>
<dbReference type="EC" id="6.3.4.19" evidence="8"/>
<dbReference type="PANTHER" id="PTHR43033:SF1">
    <property type="entry name" value="TRNA(ILE)-LYSIDINE SYNTHASE-RELATED"/>
    <property type="match status" value="1"/>
</dbReference>
<evidence type="ECO:0000256" key="4">
    <source>
        <dbReference type="ARBA" id="ARBA00022694"/>
    </source>
</evidence>
<dbReference type="SUPFAM" id="SSF56037">
    <property type="entry name" value="PheT/TilS domain"/>
    <property type="match status" value="1"/>
</dbReference>
<dbReference type="Pfam" id="PF11734">
    <property type="entry name" value="TilS_C"/>
    <property type="match status" value="1"/>
</dbReference>
<comment type="caution">
    <text evidence="11">The sequence shown here is derived from an EMBL/GenBank/DDBJ whole genome shotgun (WGS) entry which is preliminary data.</text>
</comment>
<dbReference type="CDD" id="cd01992">
    <property type="entry name" value="TilS_N"/>
    <property type="match status" value="1"/>
</dbReference>
<dbReference type="InterPro" id="IPR012094">
    <property type="entry name" value="tRNA_Ile_lys_synt"/>
</dbReference>
<keyword evidence="2 8" id="KW-0963">Cytoplasm</keyword>
<dbReference type="RefSeq" id="WP_188918445.1">
    <property type="nucleotide sequence ID" value="NZ_BMPZ01000002.1"/>
</dbReference>
<dbReference type="NCBIfam" id="TIGR02432">
    <property type="entry name" value="lysidine_TilS_N"/>
    <property type="match status" value="1"/>
</dbReference>
<dbReference type="Gene3D" id="3.40.50.620">
    <property type="entry name" value="HUPs"/>
    <property type="match status" value="1"/>
</dbReference>
<dbReference type="Proteomes" id="UP000613743">
    <property type="component" value="Unassembled WGS sequence"/>
</dbReference>
<dbReference type="AlphaFoldDB" id="A0A917JLW0"/>
<keyword evidence="12" id="KW-1185">Reference proteome</keyword>
<protein>
    <recommendedName>
        <fullName evidence="8">tRNA(Ile)-lysidine synthase</fullName>
        <ecNumber evidence="8">6.3.4.19</ecNumber>
    </recommendedName>
    <alternativeName>
        <fullName evidence="8">tRNA(Ile)-2-lysyl-cytidine synthase</fullName>
    </alternativeName>
    <alternativeName>
        <fullName evidence="8">tRNA(Ile)-lysidine synthetase</fullName>
    </alternativeName>
</protein>
<dbReference type="GO" id="GO:0005524">
    <property type="term" value="F:ATP binding"/>
    <property type="evidence" value="ECO:0007669"/>
    <property type="project" value="UniProtKB-UniRule"/>
</dbReference>
<evidence type="ECO:0000256" key="2">
    <source>
        <dbReference type="ARBA" id="ARBA00022490"/>
    </source>
</evidence>